<feature type="repeat" description="TPR" evidence="3">
    <location>
        <begin position="25"/>
        <end position="58"/>
    </location>
</feature>
<dbReference type="AlphaFoldDB" id="A0A7S2WW78"/>
<dbReference type="InterPro" id="IPR011990">
    <property type="entry name" value="TPR-like_helical_dom_sf"/>
</dbReference>
<name>A0A7S2WW78_9STRA</name>
<dbReference type="InterPro" id="IPR019734">
    <property type="entry name" value="TPR_rpt"/>
</dbReference>
<dbReference type="InterPro" id="IPR013105">
    <property type="entry name" value="TPR_2"/>
</dbReference>
<evidence type="ECO:0000256" key="3">
    <source>
        <dbReference type="PROSITE-ProRule" id="PRU00339"/>
    </source>
</evidence>
<evidence type="ECO:0000256" key="2">
    <source>
        <dbReference type="ARBA" id="ARBA00022803"/>
    </source>
</evidence>
<evidence type="ECO:0000256" key="1">
    <source>
        <dbReference type="ARBA" id="ARBA00022737"/>
    </source>
</evidence>
<gene>
    <name evidence="4" type="ORF">RMAR1173_LOCUS21914</name>
</gene>
<organism evidence="4">
    <name type="scientific">Rhizochromulina marina</name>
    <dbReference type="NCBI Taxonomy" id="1034831"/>
    <lineage>
        <taxon>Eukaryota</taxon>
        <taxon>Sar</taxon>
        <taxon>Stramenopiles</taxon>
        <taxon>Ochrophyta</taxon>
        <taxon>Dictyochophyceae</taxon>
        <taxon>Rhizochromulinales</taxon>
        <taxon>Rhizochromulina</taxon>
    </lineage>
</organism>
<dbReference type="EMBL" id="HBHJ01033073">
    <property type="protein sequence ID" value="CAD9710920.1"/>
    <property type="molecule type" value="Transcribed_RNA"/>
</dbReference>
<keyword evidence="1" id="KW-0677">Repeat</keyword>
<reference evidence="4" key="1">
    <citation type="submission" date="2021-01" db="EMBL/GenBank/DDBJ databases">
        <authorList>
            <person name="Corre E."/>
            <person name="Pelletier E."/>
            <person name="Niang G."/>
            <person name="Scheremetjew M."/>
            <person name="Finn R."/>
            <person name="Kale V."/>
            <person name="Holt S."/>
            <person name="Cochrane G."/>
            <person name="Meng A."/>
            <person name="Brown T."/>
            <person name="Cohen L."/>
        </authorList>
    </citation>
    <scope>NUCLEOTIDE SEQUENCE</scope>
    <source>
        <strain evidence="4">CCMP1243</strain>
    </source>
</reference>
<dbReference type="SUPFAM" id="SSF48452">
    <property type="entry name" value="TPR-like"/>
    <property type="match status" value="2"/>
</dbReference>
<dbReference type="SMART" id="SM00028">
    <property type="entry name" value="TPR"/>
    <property type="match status" value="7"/>
</dbReference>
<dbReference type="Gene3D" id="1.25.40.10">
    <property type="entry name" value="Tetratricopeptide repeat domain"/>
    <property type="match status" value="2"/>
</dbReference>
<protein>
    <submittedName>
        <fullName evidence="4">Uncharacterized protein</fullName>
    </submittedName>
</protein>
<dbReference type="Pfam" id="PF07719">
    <property type="entry name" value="TPR_2"/>
    <property type="match status" value="1"/>
</dbReference>
<dbReference type="PANTHER" id="PTHR22904:SF523">
    <property type="entry name" value="STRESS-INDUCED-PHOSPHOPROTEIN 1"/>
    <property type="match status" value="1"/>
</dbReference>
<accession>A0A7S2WW78</accession>
<proteinExistence type="predicted"/>
<dbReference type="PANTHER" id="PTHR22904">
    <property type="entry name" value="TPR REPEAT CONTAINING PROTEIN"/>
    <property type="match status" value="1"/>
</dbReference>
<sequence>MLHHPSEYFRVVRTSQKDTMPNAAAEAKKAEGNARFKAKDYRGAIEFYTQAIELDPTQHAYYSNRSACYAGLDQWEQAAEDGASCIRVNKSFIKGYFRLATAQEKMDQLRGAGETLTMGLAVEPRNKDLLSMKARIDDGIRRQKSSTLQAAAEKALAAGDVATAFKSLEQARAVDSGNDALQAKFEKVSRQYEAAEKSRRSNLSPVEQMKEQGDDKYKAGMFEEAIQLYSQCIDHSSVPSALQVKALNNRAACYKQLSNFDATISDCTAVLEAEPENVKALVRRAQAFEAVERYKLALQDVKYVMSLGINVAGQANYKLCSQMQGRLSVVIEKMKAGKF</sequence>
<keyword evidence="2 3" id="KW-0802">TPR repeat</keyword>
<dbReference type="GO" id="GO:0051879">
    <property type="term" value="F:Hsp90 protein binding"/>
    <property type="evidence" value="ECO:0007669"/>
    <property type="project" value="TreeGrafter"/>
</dbReference>
<dbReference type="PROSITE" id="PS50005">
    <property type="entry name" value="TPR"/>
    <property type="match status" value="1"/>
</dbReference>
<evidence type="ECO:0000313" key="4">
    <source>
        <dbReference type="EMBL" id="CAD9710920.1"/>
    </source>
</evidence>